<gene>
    <name evidence="8" type="ORF">CC80DRAFT_176470</name>
</gene>
<proteinExistence type="predicted"/>
<dbReference type="EMBL" id="ML977010">
    <property type="protein sequence ID" value="KAF1952536.1"/>
    <property type="molecule type" value="Genomic_DNA"/>
</dbReference>
<feature type="transmembrane region" description="Helical" evidence="6">
    <location>
        <begin position="194"/>
        <end position="218"/>
    </location>
</feature>
<keyword evidence="7" id="KW-0732">Signal</keyword>
<dbReference type="OrthoDB" id="3689214at2759"/>
<evidence type="ECO:0000256" key="4">
    <source>
        <dbReference type="ARBA" id="ARBA00023136"/>
    </source>
</evidence>
<keyword evidence="4 6" id="KW-0472">Membrane</keyword>
<evidence type="ECO:0000256" key="2">
    <source>
        <dbReference type="ARBA" id="ARBA00022692"/>
    </source>
</evidence>
<comment type="subcellular location">
    <subcellularLocation>
        <location evidence="1">Membrane</location>
        <topology evidence="1">Single-pass membrane protein</topology>
    </subcellularLocation>
</comment>
<evidence type="ECO:0000256" key="6">
    <source>
        <dbReference type="SAM" id="Phobius"/>
    </source>
</evidence>
<feature type="chain" id="PRO_5025348031" description="Mid2 domain-containing protein" evidence="7">
    <location>
        <begin position="23"/>
        <end position="310"/>
    </location>
</feature>
<feature type="region of interest" description="Disordered" evidence="5">
    <location>
        <begin position="234"/>
        <end position="289"/>
    </location>
</feature>
<keyword evidence="3 6" id="KW-1133">Transmembrane helix</keyword>
<sequence length="310" mass="33013">MVVSVTMRSFILALCGVVGVWAAENTNNQFNEPDGSLDDMSQAYKIGDTLNIRWNAGWWGSDKQPDHVDLFVCWFKSDSYSDLILANTSVKQAGFFPWKINVTEAAVKADSRFVLRFRPNRDPKDYNNAGPMAPSRGFLLQLGTSSSSSTSATPTPTPTSSSSSLAVATSVSPSATPTATTLSNTTAEKSSTPVGAIVGGVVGAVAALALGVIAFLLWRRQNQTKDQDQVAAVAGSNPHEAPPSGYSEMGSSWSHDRKHGYEVEAPVPAHEMGATGSAAEEYGRREDVPVELDASERVYEAGVGEGGYRK</sequence>
<dbReference type="PANTHER" id="PTHR15549">
    <property type="entry name" value="PAIRED IMMUNOGLOBULIN-LIKE TYPE 2 RECEPTOR"/>
    <property type="match status" value="1"/>
</dbReference>
<accession>A0A6A5TP08</accession>
<feature type="region of interest" description="Disordered" evidence="5">
    <location>
        <begin position="143"/>
        <end position="191"/>
    </location>
</feature>
<keyword evidence="9" id="KW-1185">Reference proteome</keyword>
<evidence type="ECO:0000256" key="7">
    <source>
        <dbReference type="SAM" id="SignalP"/>
    </source>
</evidence>
<dbReference type="GO" id="GO:0016020">
    <property type="term" value="C:membrane"/>
    <property type="evidence" value="ECO:0007669"/>
    <property type="project" value="UniProtKB-SubCell"/>
</dbReference>
<evidence type="ECO:0000313" key="8">
    <source>
        <dbReference type="EMBL" id="KAF1952536.1"/>
    </source>
</evidence>
<dbReference type="AlphaFoldDB" id="A0A6A5TP08"/>
<keyword evidence="2 6" id="KW-0812">Transmembrane</keyword>
<name>A0A6A5TP08_9PLEO</name>
<dbReference type="Proteomes" id="UP000800035">
    <property type="component" value="Unassembled WGS sequence"/>
</dbReference>
<protein>
    <recommendedName>
        <fullName evidence="10">Mid2 domain-containing protein</fullName>
    </recommendedName>
</protein>
<dbReference type="PANTHER" id="PTHR15549:SF30">
    <property type="entry name" value="MID2 DOMAIN-CONTAINING PROTEIN"/>
    <property type="match status" value="1"/>
</dbReference>
<evidence type="ECO:0000256" key="3">
    <source>
        <dbReference type="ARBA" id="ARBA00022989"/>
    </source>
</evidence>
<reference evidence="8" key="1">
    <citation type="journal article" date="2020" name="Stud. Mycol.">
        <title>101 Dothideomycetes genomes: a test case for predicting lifestyles and emergence of pathogens.</title>
        <authorList>
            <person name="Haridas S."/>
            <person name="Albert R."/>
            <person name="Binder M."/>
            <person name="Bloem J."/>
            <person name="Labutti K."/>
            <person name="Salamov A."/>
            <person name="Andreopoulos B."/>
            <person name="Baker S."/>
            <person name="Barry K."/>
            <person name="Bills G."/>
            <person name="Bluhm B."/>
            <person name="Cannon C."/>
            <person name="Castanera R."/>
            <person name="Culley D."/>
            <person name="Daum C."/>
            <person name="Ezra D."/>
            <person name="Gonzalez J."/>
            <person name="Henrissat B."/>
            <person name="Kuo A."/>
            <person name="Liang C."/>
            <person name="Lipzen A."/>
            <person name="Lutzoni F."/>
            <person name="Magnuson J."/>
            <person name="Mondo S."/>
            <person name="Nolan M."/>
            <person name="Ohm R."/>
            <person name="Pangilinan J."/>
            <person name="Park H.-J."/>
            <person name="Ramirez L."/>
            <person name="Alfaro M."/>
            <person name="Sun H."/>
            <person name="Tritt A."/>
            <person name="Yoshinaga Y."/>
            <person name="Zwiers L.-H."/>
            <person name="Turgeon B."/>
            <person name="Goodwin S."/>
            <person name="Spatafora J."/>
            <person name="Crous P."/>
            <person name="Grigoriev I."/>
        </authorList>
    </citation>
    <scope>NUCLEOTIDE SEQUENCE</scope>
    <source>
        <strain evidence="8">CBS 675.92</strain>
    </source>
</reference>
<dbReference type="InterPro" id="IPR051694">
    <property type="entry name" value="Immunoregulatory_rcpt-like"/>
</dbReference>
<evidence type="ECO:0000256" key="1">
    <source>
        <dbReference type="ARBA" id="ARBA00004167"/>
    </source>
</evidence>
<evidence type="ECO:0008006" key="10">
    <source>
        <dbReference type="Google" id="ProtNLM"/>
    </source>
</evidence>
<feature type="signal peptide" evidence="7">
    <location>
        <begin position="1"/>
        <end position="22"/>
    </location>
</feature>
<evidence type="ECO:0000313" key="9">
    <source>
        <dbReference type="Proteomes" id="UP000800035"/>
    </source>
</evidence>
<feature type="compositionally biased region" description="Low complexity" evidence="5">
    <location>
        <begin position="144"/>
        <end position="187"/>
    </location>
</feature>
<evidence type="ECO:0000256" key="5">
    <source>
        <dbReference type="SAM" id="MobiDB-lite"/>
    </source>
</evidence>
<dbReference type="GO" id="GO:0071944">
    <property type="term" value="C:cell periphery"/>
    <property type="evidence" value="ECO:0007669"/>
    <property type="project" value="UniProtKB-ARBA"/>
</dbReference>
<organism evidence="8 9">
    <name type="scientific">Byssothecium circinans</name>
    <dbReference type="NCBI Taxonomy" id="147558"/>
    <lineage>
        <taxon>Eukaryota</taxon>
        <taxon>Fungi</taxon>
        <taxon>Dikarya</taxon>
        <taxon>Ascomycota</taxon>
        <taxon>Pezizomycotina</taxon>
        <taxon>Dothideomycetes</taxon>
        <taxon>Pleosporomycetidae</taxon>
        <taxon>Pleosporales</taxon>
        <taxon>Massarineae</taxon>
        <taxon>Massarinaceae</taxon>
        <taxon>Byssothecium</taxon>
    </lineage>
</organism>